<keyword evidence="1" id="KW-0472">Membrane</keyword>
<dbReference type="InterPro" id="IPR011990">
    <property type="entry name" value="TPR-like_helical_dom_sf"/>
</dbReference>
<dbReference type="PANTHER" id="PTHR11102:SF160">
    <property type="entry name" value="ERAD-ASSOCIATED E3 UBIQUITIN-PROTEIN LIGASE COMPONENT HRD3"/>
    <property type="match status" value="1"/>
</dbReference>
<dbReference type="InterPro" id="IPR006597">
    <property type="entry name" value="Sel1-like"/>
</dbReference>
<evidence type="ECO:0000313" key="2">
    <source>
        <dbReference type="EMBL" id="NMF90237.1"/>
    </source>
</evidence>
<feature type="transmembrane region" description="Helical" evidence="1">
    <location>
        <begin position="58"/>
        <end position="78"/>
    </location>
</feature>
<dbReference type="EMBL" id="WTVR01000037">
    <property type="protein sequence ID" value="NMF90237.1"/>
    <property type="molecule type" value="Genomic_DNA"/>
</dbReference>
<comment type="caution">
    <text evidence="2">The sequence shown here is derived from an EMBL/GenBank/DDBJ whole genome shotgun (WGS) entry which is preliminary data.</text>
</comment>
<dbReference type="PANTHER" id="PTHR11102">
    <property type="entry name" value="SEL-1-LIKE PROTEIN"/>
    <property type="match status" value="1"/>
</dbReference>
<dbReference type="Proteomes" id="UP000652074">
    <property type="component" value="Unassembled WGS sequence"/>
</dbReference>
<protein>
    <submittedName>
        <fullName evidence="2">Sel1 repeat family protein</fullName>
    </submittedName>
</protein>
<dbReference type="SMART" id="SM00671">
    <property type="entry name" value="SEL1"/>
    <property type="match status" value="3"/>
</dbReference>
<evidence type="ECO:0000313" key="3">
    <source>
        <dbReference type="Proteomes" id="UP000652074"/>
    </source>
</evidence>
<evidence type="ECO:0000256" key="1">
    <source>
        <dbReference type="SAM" id="Phobius"/>
    </source>
</evidence>
<reference evidence="2 3" key="1">
    <citation type="submission" date="2019-12" db="EMBL/GenBank/DDBJ databases">
        <title>Comparative genomics gives insights into the taxonomy of the Azoarcus-Aromatoleum group and reveals separate origins of nif in the plant-associated Azoarcus and non-plant-associated Aromatoleum sub-groups.</title>
        <authorList>
            <person name="Lafos M."/>
            <person name="Maluk M."/>
            <person name="Batista M."/>
            <person name="Junghare M."/>
            <person name="Carmona M."/>
            <person name="Faoro H."/>
            <person name="Cruz L.M."/>
            <person name="Battistoni F."/>
            <person name="De Souza E."/>
            <person name="Pedrosa F."/>
            <person name="Chen W.-M."/>
            <person name="Poole P.S."/>
            <person name="Dixon R.A."/>
            <person name="James E.K."/>
        </authorList>
    </citation>
    <scope>NUCLEOTIDE SEQUENCE [LARGE SCALE GENOMIC DNA]</scope>
    <source>
        <strain evidence="2 3">ToN1</strain>
    </source>
</reference>
<keyword evidence="3" id="KW-1185">Reference proteome</keyword>
<accession>A0ABX1MYV5</accession>
<keyword evidence="1" id="KW-1133">Transmembrane helix</keyword>
<proteinExistence type="predicted"/>
<sequence length="263" mass="28756">MTLHANVTCPACRSQDCRKSGWRSDVERQTNPGLRPYRCRTCHHRFWAPPRASSGRRFAFSAGALPLVLIAIAVFWVFDERRVDDDAVQEPIPAATAVDPHTLREAQEGDAEAQVRIAKVLLFGGVQSGEQAGEAVRWLQSAAEKGHPGAMVMLGKLYRSGFGVLQDYGEALKWIRTAAERGHPDGMLELGRLYRDGVGMSRDPVLAYVWFNRAAAALQVDAVRHRADVARGLTADQLKEAQAQSLALEAGEAGAKLAQDNAK</sequence>
<dbReference type="Pfam" id="PF08238">
    <property type="entry name" value="Sel1"/>
    <property type="match status" value="3"/>
</dbReference>
<dbReference type="InterPro" id="IPR050767">
    <property type="entry name" value="Sel1_AlgK"/>
</dbReference>
<dbReference type="SUPFAM" id="SSF81901">
    <property type="entry name" value="HCP-like"/>
    <property type="match status" value="1"/>
</dbReference>
<keyword evidence="1" id="KW-0812">Transmembrane</keyword>
<gene>
    <name evidence="2" type="ORF">GPA26_17345</name>
</gene>
<name>A0ABX1MYV5_9RHOO</name>
<dbReference type="Gene3D" id="1.25.40.10">
    <property type="entry name" value="Tetratricopeptide repeat domain"/>
    <property type="match status" value="1"/>
</dbReference>
<organism evidence="2 3">
    <name type="scientific">Aromatoleum petrolei</name>
    <dbReference type="NCBI Taxonomy" id="76116"/>
    <lineage>
        <taxon>Bacteria</taxon>
        <taxon>Pseudomonadati</taxon>
        <taxon>Pseudomonadota</taxon>
        <taxon>Betaproteobacteria</taxon>
        <taxon>Rhodocyclales</taxon>
        <taxon>Rhodocyclaceae</taxon>
        <taxon>Aromatoleum</taxon>
    </lineage>
</organism>